<protein>
    <submittedName>
        <fullName evidence="3">Two-component system regulatory protein YycI</fullName>
    </submittedName>
</protein>
<evidence type="ECO:0000259" key="2">
    <source>
        <dbReference type="Pfam" id="PF09648"/>
    </source>
</evidence>
<proteinExistence type="predicted"/>
<keyword evidence="1" id="KW-0472">Membrane</keyword>
<evidence type="ECO:0000313" key="4">
    <source>
        <dbReference type="Proteomes" id="UP000721415"/>
    </source>
</evidence>
<reference evidence="3 4" key="1">
    <citation type="submission" date="2020-07" db="EMBL/GenBank/DDBJ databases">
        <title>Facklamia lactis sp. nov., isolated from raw milk.</title>
        <authorList>
            <person name="Doll E.V."/>
            <person name="Huptas C."/>
            <person name="Staib L."/>
            <person name="Wenning M."/>
            <person name="Scherer S."/>
        </authorList>
    </citation>
    <scope>NUCLEOTIDE SEQUENCE [LARGE SCALE GENOMIC DNA]</scope>
    <source>
        <strain evidence="3 4">DSM 111018</strain>
    </source>
</reference>
<name>A0ABS0LQZ1_9LACT</name>
<dbReference type="Pfam" id="PF09648">
    <property type="entry name" value="YycI"/>
    <property type="match status" value="1"/>
</dbReference>
<comment type="caution">
    <text evidence="3">The sequence shown here is derived from an EMBL/GenBank/DDBJ whole genome shotgun (WGS) entry which is preliminary data.</text>
</comment>
<dbReference type="RefSeq" id="WP_197115487.1">
    <property type="nucleotide sequence ID" value="NZ_JACBXQ010000003.1"/>
</dbReference>
<dbReference type="InterPro" id="IPR018604">
    <property type="entry name" value="YycI-like"/>
</dbReference>
<dbReference type="Proteomes" id="UP000721415">
    <property type="component" value="Unassembled WGS sequence"/>
</dbReference>
<organism evidence="3 4">
    <name type="scientific">Facklamia lactis</name>
    <dbReference type="NCBI Taxonomy" id="2749967"/>
    <lineage>
        <taxon>Bacteria</taxon>
        <taxon>Bacillati</taxon>
        <taxon>Bacillota</taxon>
        <taxon>Bacilli</taxon>
        <taxon>Lactobacillales</taxon>
        <taxon>Aerococcaceae</taxon>
        <taxon>Facklamia</taxon>
    </lineage>
</organism>
<keyword evidence="1" id="KW-1133">Transmembrane helix</keyword>
<feature type="transmembrane region" description="Helical" evidence="1">
    <location>
        <begin position="6"/>
        <end position="26"/>
    </location>
</feature>
<sequence>MDFKRIQVLLLAFFVIFDLYLGYLLIERGSLKMISQDSTEEVNIVQEMKARGVEILNTINVDSQQPELAVVKTAPNNELRAKRHQLQNQTVSISPEGVLSSEFTNPIELDISLGEDSQELTREDFLWIRENILMDESLFIHGEQYLNHWYSPQENLIIIRMVTKEGYQEPASTEEPSIPISDGTAELRILLDNSYNMISYMQTYQTEAFRLEKEKELISSQNALEIIENRIDTTLPNDAEIFSFKLSYYQSVTTKDFNVYHPAWEVIYFRRESGQTQSVLVDAIRGNVVDLKAFTN</sequence>
<gene>
    <name evidence="3" type="ORF">HZY91_06670</name>
</gene>
<evidence type="ECO:0000313" key="3">
    <source>
        <dbReference type="EMBL" id="MBG9986578.1"/>
    </source>
</evidence>
<keyword evidence="4" id="KW-1185">Reference proteome</keyword>
<dbReference type="EMBL" id="JACBXQ010000003">
    <property type="protein sequence ID" value="MBG9986578.1"/>
    <property type="molecule type" value="Genomic_DNA"/>
</dbReference>
<keyword evidence="1" id="KW-0812">Transmembrane</keyword>
<feature type="domain" description="Regulatory protein YycH-like" evidence="2">
    <location>
        <begin position="37"/>
        <end position="284"/>
    </location>
</feature>
<evidence type="ECO:0000256" key="1">
    <source>
        <dbReference type="SAM" id="Phobius"/>
    </source>
</evidence>
<accession>A0ABS0LQZ1</accession>
<dbReference type="Gene3D" id="2.40.128.690">
    <property type="entry name" value="YycH protein, domain 3-like"/>
    <property type="match status" value="1"/>
</dbReference>